<dbReference type="Proteomes" id="UP000019102">
    <property type="component" value="Unassembled WGS sequence"/>
</dbReference>
<comment type="caution">
    <text evidence="1">The sequence shown here is derived from an EMBL/GenBank/DDBJ whole genome shotgun (WGS) entry which is preliminary data.</text>
</comment>
<sequence length="195" mass="21814">MRARFNNTFDVIASGSNISNFEWILAYMFQPLDISEISFENNHSIAEELGAIENPYSLLETKQTPYKLYQADNTGSSEWLVPITNNQYKTLNSALEEMKNNEQTFLVWATIPNDANIAVENLAENHVFVSISSKQIGDNQLTVSMVESILATAYTYGFQQVTLDIGLDQIGKYDLTAPIDTTNQINIVDLNEAAS</sequence>
<reference evidence="1 2" key="1">
    <citation type="journal article" date="2014" name="Genome Announc.">
        <title>Draft Genome Sequence of the Boron-Tolerant and Moderately Halotolerant Bacterium Gracilibacillus boraciitolerans JCM 21714T.</title>
        <authorList>
            <person name="Ahmed I."/>
            <person name="Oshima K."/>
            <person name="Suda W."/>
            <person name="Kitamura K."/>
            <person name="Iida T."/>
            <person name="Ohmori Y."/>
            <person name="Fujiwara T."/>
            <person name="Hattori M."/>
            <person name="Ohkuma M."/>
        </authorList>
    </citation>
    <scope>NUCLEOTIDE SEQUENCE [LARGE SCALE GENOMIC DNA]</scope>
    <source>
        <strain evidence="1 2">JCM 21714</strain>
    </source>
</reference>
<dbReference type="STRING" id="1298598.JCM21714_277"/>
<protein>
    <submittedName>
        <fullName evidence="1">Uncharacterized protein</fullName>
    </submittedName>
</protein>
<organism evidence="1 2">
    <name type="scientific">Gracilibacillus boraciitolerans JCM 21714</name>
    <dbReference type="NCBI Taxonomy" id="1298598"/>
    <lineage>
        <taxon>Bacteria</taxon>
        <taxon>Bacillati</taxon>
        <taxon>Bacillota</taxon>
        <taxon>Bacilli</taxon>
        <taxon>Bacillales</taxon>
        <taxon>Bacillaceae</taxon>
        <taxon>Gracilibacillus</taxon>
    </lineage>
</organism>
<dbReference type="eggNOG" id="ENOG50331H4">
    <property type="taxonomic scope" value="Bacteria"/>
</dbReference>
<evidence type="ECO:0000313" key="1">
    <source>
        <dbReference type="EMBL" id="GAE91329.1"/>
    </source>
</evidence>
<dbReference type="EMBL" id="BAVS01000001">
    <property type="protein sequence ID" value="GAE91329.1"/>
    <property type="molecule type" value="Genomic_DNA"/>
</dbReference>
<dbReference type="AlphaFoldDB" id="W4VEZ1"/>
<proteinExistence type="predicted"/>
<accession>W4VEZ1</accession>
<name>W4VEZ1_9BACI</name>
<gene>
    <name evidence="1" type="ORF">JCM21714_277</name>
</gene>
<dbReference type="OrthoDB" id="2965336at2"/>
<keyword evidence="2" id="KW-1185">Reference proteome</keyword>
<dbReference type="RefSeq" id="WP_035721019.1">
    <property type="nucleotide sequence ID" value="NZ_BAVS01000001.1"/>
</dbReference>
<evidence type="ECO:0000313" key="2">
    <source>
        <dbReference type="Proteomes" id="UP000019102"/>
    </source>
</evidence>